<protein>
    <submittedName>
        <fullName evidence="4">Zn finger family DNA binding protein</fullName>
    </submittedName>
</protein>
<feature type="compositionally biased region" description="Pro residues" evidence="2">
    <location>
        <begin position="110"/>
        <end position="119"/>
    </location>
</feature>
<feature type="domain" description="C2H2-type" evidence="3">
    <location>
        <begin position="320"/>
        <end position="351"/>
    </location>
</feature>
<feature type="region of interest" description="Disordered" evidence="2">
    <location>
        <begin position="560"/>
        <end position="597"/>
    </location>
</feature>
<feature type="compositionally biased region" description="Low complexity" evidence="2">
    <location>
        <begin position="69"/>
        <end position="80"/>
    </location>
</feature>
<sequence length="641" mass="69544">MLSHHAFPVPRSHFAVAPHDPQTVPRASLSFLNNIDQLVDVEPFSRPSSGTVDDEDSPRSPSGPNYHYSSAAPRASISPAQDFYDNSGSYTGSYSYSSDPRKPHSFRAPSPSPVNPPLSAPSDHDRFPAYPAADRRYGMLPRISTSDPHRRMSDPTSYMPQEHQRQQQQQQQQQYSFPNTTYDVDSQSPHSPDSPFVSRVASLGSLRQDDYSPWKALPAPIPGGHPYHSSSSFSSSPPLQYTLRTTSEENTYGPSPPGTASSSSTAPPKPPTSTTPLAPASSSTSELDPSNKKTYSFVALPGNAVRKRPRRRYDEIERLYQCSWPECNKAYGTLNHLNAHVQMQKHGAKRSPNEFKELRKQWRKEKKEFEMAASASMNSPPLHHPLSPHHASSPMMGMGMGMGGLGMSGGMGPGGVGITHGPIRRSMSMGMGSGSGITLRGRGEQFEIYPTLGTHHTHPHHHPYAHATHQRSLSHPQPHPTQSHSMRQEYGVGGGSLMRSSPYQQEDTYPYSAEFRSPPMQQQQPGQEIFHSPLSVASSSGGYPHQPAYIDTAAAQMMSVGESPPAHGSPGGYHSPTRLSGSGYPSPAHTTSGRLQPDSMLLTPLVGVGTGVHHAYAAPTGPDSGANSPQSHSHHASGDEY</sequence>
<proteinExistence type="predicted"/>
<feature type="compositionally biased region" description="Polar residues" evidence="2">
    <location>
        <begin position="470"/>
        <end position="485"/>
    </location>
</feature>
<feature type="compositionally biased region" description="Basic and acidic residues" evidence="2">
    <location>
        <begin position="122"/>
        <end position="137"/>
    </location>
</feature>
<dbReference type="GO" id="GO:0006355">
    <property type="term" value="P:regulation of DNA-templated transcription"/>
    <property type="evidence" value="ECO:0007669"/>
    <property type="project" value="InterPro"/>
</dbReference>
<dbReference type="PROSITE" id="PS00028">
    <property type="entry name" value="ZINC_FINGER_C2H2_1"/>
    <property type="match status" value="1"/>
</dbReference>
<keyword evidence="1" id="KW-0862">Zinc</keyword>
<dbReference type="PROSITE" id="PS50157">
    <property type="entry name" value="ZINC_FINGER_C2H2_2"/>
    <property type="match status" value="1"/>
</dbReference>
<organism evidence="4 5">
    <name type="scientific">Favolaschia claudopus</name>
    <dbReference type="NCBI Taxonomy" id="2862362"/>
    <lineage>
        <taxon>Eukaryota</taxon>
        <taxon>Fungi</taxon>
        <taxon>Dikarya</taxon>
        <taxon>Basidiomycota</taxon>
        <taxon>Agaricomycotina</taxon>
        <taxon>Agaricomycetes</taxon>
        <taxon>Agaricomycetidae</taxon>
        <taxon>Agaricales</taxon>
        <taxon>Marasmiineae</taxon>
        <taxon>Mycenaceae</taxon>
        <taxon>Favolaschia</taxon>
    </lineage>
</organism>
<dbReference type="AlphaFoldDB" id="A0AAW0BFQ0"/>
<dbReference type="InterPro" id="IPR039327">
    <property type="entry name" value="CON7-like"/>
</dbReference>
<evidence type="ECO:0000259" key="3">
    <source>
        <dbReference type="PROSITE" id="PS50157"/>
    </source>
</evidence>
<dbReference type="InterPro" id="IPR013087">
    <property type="entry name" value="Znf_C2H2_type"/>
</dbReference>
<feature type="region of interest" description="Disordered" evidence="2">
    <location>
        <begin position="41"/>
        <end position="202"/>
    </location>
</feature>
<reference evidence="4 5" key="1">
    <citation type="journal article" date="2024" name="J Genomics">
        <title>Draft genome sequencing and assembly of Favolaschia claudopus CIRM-BRFM 2984 isolated from oak limbs.</title>
        <authorList>
            <person name="Navarro D."/>
            <person name="Drula E."/>
            <person name="Chaduli D."/>
            <person name="Cazenave R."/>
            <person name="Ahrendt S."/>
            <person name="Wang J."/>
            <person name="Lipzen A."/>
            <person name="Daum C."/>
            <person name="Barry K."/>
            <person name="Grigoriev I.V."/>
            <person name="Favel A."/>
            <person name="Rosso M.N."/>
            <person name="Martin F."/>
        </authorList>
    </citation>
    <scope>NUCLEOTIDE SEQUENCE [LARGE SCALE GENOMIC DNA]</scope>
    <source>
        <strain evidence="4 5">CIRM-BRFM 2984</strain>
    </source>
</reference>
<evidence type="ECO:0000256" key="1">
    <source>
        <dbReference type="PROSITE-ProRule" id="PRU00042"/>
    </source>
</evidence>
<keyword evidence="5" id="KW-1185">Reference proteome</keyword>
<dbReference type="PANTHER" id="PTHR36167">
    <property type="entry name" value="C2H2 FINGER DOMAIN TRANSCRIPTION FACTOR (EUROFUNG)-RELATED"/>
    <property type="match status" value="1"/>
</dbReference>
<keyword evidence="1" id="KW-0479">Metal-binding</keyword>
<feature type="region of interest" description="Disordered" evidence="2">
    <location>
        <begin position="613"/>
        <end position="641"/>
    </location>
</feature>
<feature type="region of interest" description="Disordered" evidence="2">
    <location>
        <begin position="452"/>
        <end position="508"/>
    </location>
</feature>
<evidence type="ECO:0000256" key="2">
    <source>
        <dbReference type="SAM" id="MobiDB-lite"/>
    </source>
</evidence>
<accession>A0AAW0BFQ0</accession>
<dbReference type="Proteomes" id="UP001362999">
    <property type="component" value="Unassembled WGS sequence"/>
</dbReference>
<dbReference type="PANTHER" id="PTHR36167:SF3">
    <property type="entry name" value="C2H2 FINGER DOMAIN TRANSCRIPTION FACTOR (EUROFUNG)-RELATED"/>
    <property type="match status" value="1"/>
</dbReference>
<dbReference type="GO" id="GO:0008270">
    <property type="term" value="F:zinc ion binding"/>
    <property type="evidence" value="ECO:0007669"/>
    <property type="project" value="UniProtKB-KW"/>
</dbReference>
<gene>
    <name evidence="4" type="ORF">R3P38DRAFT_3194199</name>
</gene>
<evidence type="ECO:0000313" key="5">
    <source>
        <dbReference type="Proteomes" id="UP001362999"/>
    </source>
</evidence>
<feature type="compositionally biased region" description="Low complexity" evidence="2">
    <location>
        <begin position="87"/>
        <end position="98"/>
    </location>
</feature>
<name>A0AAW0BFQ0_9AGAR</name>
<feature type="compositionally biased region" description="Low complexity" evidence="2">
    <location>
        <begin position="274"/>
        <end position="285"/>
    </location>
</feature>
<feature type="compositionally biased region" description="Polar residues" evidence="2">
    <location>
        <begin position="498"/>
        <end position="507"/>
    </location>
</feature>
<keyword evidence="1" id="KW-0863">Zinc-finger</keyword>
<feature type="region of interest" description="Disordered" evidence="2">
    <location>
        <begin position="247"/>
        <end position="291"/>
    </location>
</feature>
<evidence type="ECO:0000313" key="4">
    <source>
        <dbReference type="EMBL" id="KAK7025278.1"/>
    </source>
</evidence>
<comment type="caution">
    <text evidence="4">The sequence shown here is derived from an EMBL/GenBank/DDBJ whole genome shotgun (WGS) entry which is preliminary data.</text>
</comment>
<dbReference type="EMBL" id="JAWWNJ010000034">
    <property type="protein sequence ID" value="KAK7025278.1"/>
    <property type="molecule type" value="Genomic_DNA"/>
</dbReference>
<dbReference type="Gene3D" id="3.30.160.60">
    <property type="entry name" value="Classic Zinc Finger"/>
    <property type="match status" value="1"/>
</dbReference>
<feature type="compositionally biased region" description="Polar residues" evidence="2">
    <location>
        <begin position="175"/>
        <end position="191"/>
    </location>
</feature>
<feature type="compositionally biased region" description="Basic residues" evidence="2">
    <location>
        <begin position="455"/>
        <end position="464"/>
    </location>
</feature>